<feature type="non-terminal residue" evidence="1">
    <location>
        <position position="1"/>
    </location>
</feature>
<reference evidence="1" key="1">
    <citation type="journal article" date="2019" name="Sci. Rep.">
        <title>Draft genome of Tanacetum cinerariifolium, the natural source of mosquito coil.</title>
        <authorList>
            <person name="Yamashiro T."/>
            <person name="Shiraishi A."/>
            <person name="Satake H."/>
            <person name="Nakayama K."/>
        </authorList>
    </citation>
    <scope>NUCLEOTIDE SEQUENCE</scope>
</reference>
<dbReference type="EMBL" id="BKCJ011773256">
    <property type="protein sequence ID" value="GFD51702.1"/>
    <property type="molecule type" value="Genomic_DNA"/>
</dbReference>
<organism evidence="1">
    <name type="scientific">Tanacetum cinerariifolium</name>
    <name type="common">Dalmatian daisy</name>
    <name type="synonym">Chrysanthemum cinerariifolium</name>
    <dbReference type="NCBI Taxonomy" id="118510"/>
    <lineage>
        <taxon>Eukaryota</taxon>
        <taxon>Viridiplantae</taxon>
        <taxon>Streptophyta</taxon>
        <taxon>Embryophyta</taxon>
        <taxon>Tracheophyta</taxon>
        <taxon>Spermatophyta</taxon>
        <taxon>Magnoliopsida</taxon>
        <taxon>eudicotyledons</taxon>
        <taxon>Gunneridae</taxon>
        <taxon>Pentapetalae</taxon>
        <taxon>asterids</taxon>
        <taxon>campanulids</taxon>
        <taxon>Asterales</taxon>
        <taxon>Asteraceae</taxon>
        <taxon>Asteroideae</taxon>
        <taxon>Anthemideae</taxon>
        <taxon>Anthemidinae</taxon>
        <taxon>Tanacetum</taxon>
    </lineage>
</organism>
<gene>
    <name evidence="1" type="ORF">Tci_923671</name>
</gene>
<evidence type="ECO:0000313" key="1">
    <source>
        <dbReference type="EMBL" id="GFD51702.1"/>
    </source>
</evidence>
<name>A0A699WVA9_TANCI</name>
<comment type="caution">
    <text evidence="1">The sequence shown here is derived from an EMBL/GenBank/DDBJ whole genome shotgun (WGS) entry which is preliminary data.</text>
</comment>
<feature type="non-terminal residue" evidence="1">
    <location>
        <position position="83"/>
    </location>
</feature>
<sequence>AAADELSPISYLGPKAIPNFFRGGKVTFGLSSLRLAEGSCDGGGWEVEAASSLSTGAGMEILAVVRYAGCGGGVAADSSVSNG</sequence>
<dbReference type="AlphaFoldDB" id="A0A699WVA9"/>
<accession>A0A699WVA9</accession>
<protein>
    <submittedName>
        <fullName evidence="1">Uncharacterized protein</fullName>
    </submittedName>
</protein>
<proteinExistence type="predicted"/>